<protein>
    <submittedName>
        <fullName evidence="2">Uncharacterized protein</fullName>
    </submittedName>
</protein>
<reference evidence="2" key="2">
    <citation type="submission" date="2020-11" db="EMBL/GenBank/DDBJ databases">
        <authorList>
            <person name="McCartney M.A."/>
            <person name="Auch B."/>
            <person name="Kono T."/>
            <person name="Mallez S."/>
            <person name="Becker A."/>
            <person name="Gohl D.M."/>
            <person name="Silverstein K.A.T."/>
            <person name="Koren S."/>
            <person name="Bechman K.B."/>
            <person name="Herman A."/>
            <person name="Abrahante J.E."/>
            <person name="Garbe J."/>
        </authorList>
    </citation>
    <scope>NUCLEOTIDE SEQUENCE</scope>
    <source>
        <strain evidence="2">Duluth1</strain>
        <tissue evidence="2">Whole animal</tissue>
    </source>
</reference>
<gene>
    <name evidence="2" type="ORF">DPMN_088086</name>
</gene>
<evidence type="ECO:0000313" key="2">
    <source>
        <dbReference type="EMBL" id="KAH3845797.1"/>
    </source>
</evidence>
<comment type="caution">
    <text evidence="2">The sequence shown here is derived from an EMBL/GenBank/DDBJ whole genome shotgun (WGS) entry which is preliminary data.</text>
</comment>
<reference evidence="2" key="1">
    <citation type="journal article" date="2019" name="bioRxiv">
        <title>The Genome of the Zebra Mussel, Dreissena polymorpha: A Resource for Invasive Species Research.</title>
        <authorList>
            <person name="McCartney M.A."/>
            <person name="Auch B."/>
            <person name="Kono T."/>
            <person name="Mallez S."/>
            <person name="Zhang Y."/>
            <person name="Obille A."/>
            <person name="Becker A."/>
            <person name="Abrahante J.E."/>
            <person name="Garbe J."/>
            <person name="Badalamenti J.P."/>
            <person name="Herman A."/>
            <person name="Mangelson H."/>
            <person name="Liachko I."/>
            <person name="Sullivan S."/>
            <person name="Sone E.D."/>
            <person name="Koren S."/>
            <person name="Silverstein K.A.T."/>
            <person name="Beckman K.B."/>
            <person name="Gohl D.M."/>
        </authorList>
    </citation>
    <scope>NUCLEOTIDE SEQUENCE</scope>
    <source>
        <strain evidence="2">Duluth1</strain>
        <tissue evidence="2">Whole animal</tissue>
    </source>
</reference>
<accession>A0A9D4KTH5</accession>
<evidence type="ECO:0000313" key="3">
    <source>
        <dbReference type="Proteomes" id="UP000828390"/>
    </source>
</evidence>
<name>A0A9D4KTH5_DREPO</name>
<organism evidence="2 3">
    <name type="scientific">Dreissena polymorpha</name>
    <name type="common">Zebra mussel</name>
    <name type="synonym">Mytilus polymorpha</name>
    <dbReference type="NCBI Taxonomy" id="45954"/>
    <lineage>
        <taxon>Eukaryota</taxon>
        <taxon>Metazoa</taxon>
        <taxon>Spiralia</taxon>
        <taxon>Lophotrochozoa</taxon>
        <taxon>Mollusca</taxon>
        <taxon>Bivalvia</taxon>
        <taxon>Autobranchia</taxon>
        <taxon>Heteroconchia</taxon>
        <taxon>Euheterodonta</taxon>
        <taxon>Imparidentia</taxon>
        <taxon>Neoheterodontei</taxon>
        <taxon>Myida</taxon>
        <taxon>Dreissenoidea</taxon>
        <taxon>Dreissenidae</taxon>
        <taxon>Dreissena</taxon>
    </lineage>
</organism>
<keyword evidence="3" id="KW-1185">Reference proteome</keyword>
<sequence length="65" mass="7018">MGLWDLHGVLDSPGEGPGVDDAGARQKSLTLVVKQHGVDTLLSGPLLIVCEYLWESCTFINQFSC</sequence>
<proteinExistence type="predicted"/>
<dbReference type="EMBL" id="JAIWYP010000003">
    <property type="protein sequence ID" value="KAH3845797.1"/>
    <property type="molecule type" value="Genomic_DNA"/>
</dbReference>
<feature type="region of interest" description="Disordered" evidence="1">
    <location>
        <begin position="1"/>
        <end position="20"/>
    </location>
</feature>
<dbReference type="Proteomes" id="UP000828390">
    <property type="component" value="Unassembled WGS sequence"/>
</dbReference>
<evidence type="ECO:0000256" key="1">
    <source>
        <dbReference type="SAM" id="MobiDB-lite"/>
    </source>
</evidence>
<dbReference type="AlphaFoldDB" id="A0A9D4KTH5"/>